<reference evidence="1 2" key="1">
    <citation type="submission" date="2016-10" db="EMBL/GenBank/DDBJ databases">
        <authorList>
            <person name="de Groot N.N."/>
        </authorList>
    </citation>
    <scope>NUCLEOTIDE SEQUENCE [LARGE SCALE GENOMIC DNA]</scope>
    <source>
        <strain evidence="1 2">DSM 24015</strain>
    </source>
</reference>
<evidence type="ECO:0008006" key="3">
    <source>
        <dbReference type="Google" id="ProtNLM"/>
    </source>
</evidence>
<gene>
    <name evidence="1" type="ORF">SAMN05421544_10891</name>
</gene>
<evidence type="ECO:0000313" key="1">
    <source>
        <dbReference type="EMBL" id="SDE40108.1"/>
    </source>
</evidence>
<dbReference type="EMBL" id="FNAS01000008">
    <property type="protein sequence ID" value="SDE40108.1"/>
    <property type="molecule type" value="Genomic_DNA"/>
</dbReference>
<dbReference type="AlphaFoldDB" id="A0A1G7CL67"/>
<protein>
    <recommendedName>
        <fullName evidence="3">Helix-turn-helix</fullName>
    </recommendedName>
</protein>
<accession>A0A1G7CL67</accession>
<proteinExistence type="predicted"/>
<evidence type="ECO:0000313" key="2">
    <source>
        <dbReference type="Proteomes" id="UP000198517"/>
    </source>
</evidence>
<sequence length="61" mass="7020">MNKKITLAKAIKEKHQTPYQKLAEAFNTSPIYIGQIARGERMPIRGKGLKIKQELEKLIKQ</sequence>
<name>A0A1G7CL67_9FLAO</name>
<dbReference type="RefSeq" id="WP_092736567.1">
    <property type="nucleotide sequence ID" value="NZ_FNAS01000008.1"/>
</dbReference>
<dbReference type="OrthoDB" id="1048668at2"/>
<dbReference type="Proteomes" id="UP000198517">
    <property type="component" value="Unassembled WGS sequence"/>
</dbReference>
<keyword evidence="2" id="KW-1185">Reference proteome</keyword>
<organism evidence="1 2">
    <name type="scientific">Riemerella columbipharyngis</name>
    <dbReference type="NCBI Taxonomy" id="1071918"/>
    <lineage>
        <taxon>Bacteria</taxon>
        <taxon>Pseudomonadati</taxon>
        <taxon>Bacteroidota</taxon>
        <taxon>Flavobacteriia</taxon>
        <taxon>Flavobacteriales</taxon>
        <taxon>Weeksellaceae</taxon>
        <taxon>Riemerella</taxon>
    </lineage>
</organism>